<sequence>MDYRARSRLINQDKNKYNISKYYFIVRFNIVVQIISSIIIAGDLVLASAYAHELPRYGHGSKPYQLCSSLLHWTSFGSSCFEESNT</sequence>
<dbReference type="Gene3D" id="3.30.420.100">
    <property type="match status" value="1"/>
</dbReference>
<dbReference type="AlphaFoldDB" id="A0A804KF36"/>
<dbReference type="EnsemblPlants" id="Ma09_t02410.1">
    <property type="protein sequence ID" value="Ma09_p02410.1"/>
    <property type="gene ID" value="Ma09_g02410"/>
</dbReference>
<feature type="transmembrane region" description="Helical" evidence="4">
    <location>
        <begin position="24"/>
        <end position="51"/>
    </location>
</feature>
<keyword evidence="3" id="KW-0687">Ribonucleoprotein</keyword>
<name>A0A804KF36_MUSAM</name>
<dbReference type="EMBL" id="HG996474">
    <property type="protein sequence ID" value="CAG1833987.1"/>
    <property type="molecule type" value="Genomic_DNA"/>
</dbReference>
<reference evidence="5" key="1">
    <citation type="submission" date="2021-03" db="EMBL/GenBank/DDBJ databases">
        <authorList>
            <consortium name="Genoscope - CEA"/>
            <person name="William W."/>
        </authorList>
    </citation>
    <scope>NUCLEOTIDE SEQUENCE</scope>
    <source>
        <strain evidence="5">Doubled-haploid Pahang</strain>
    </source>
</reference>
<dbReference type="GO" id="GO:0008097">
    <property type="term" value="F:5S rRNA binding"/>
    <property type="evidence" value="ECO:0007669"/>
    <property type="project" value="InterPro"/>
</dbReference>
<keyword evidence="7" id="KW-1185">Reference proteome</keyword>
<evidence type="ECO:0000256" key="2">
    <source>
        <dbReference type="ARBA" id="ARBA00022980"/>
    </source>
</evidence>
<dbReference type="PANTHER" id="PTHR23410:SF12">
    <property type="entry name" value="LARGE RIBOSOMAL SUBUNIT PROTEIN UL18"/>
    <property type="match status" value="1"/>
</dbReference>
<gene>
    <name evidence="5" type="ORF">GSMUA_220920.1</name>
</gene>
<accession>A0A804KF36</accession>
<dbReference type="InterPro" id="IPR005485">
    <property type="entry name" value="Rbsml_uL18_euk_arch"/>
</dbReference>
<dbReference type="Pfam" id="PF17144">
    <property type="entry name" value="Ribosomal_L5e"/>
    <property type="match status" value="1"/>
</dbReference>
<dbReference type="Gramene" id="Ma09_t02410.1">
    <property type="protein sequence ID" value="Ma09_p02410.1"/>
    <property type="gene ID" value="Ma09_g02410"/>
</dbReference>
<evidence type="ECO:0000313" key="7">
    <source>
        <dbReference type="Proteomes" id="UP000012960"/>
    </source>
</evidence>
<keyword evidence="2" id="KW-0689">Ribosomal protein</keyword>
<comment type="similarity">
    <text evidence="1">Belongs to the universal ribosomal protein uL18 family.</text>
</comment>
<dbReference type="Proteomes" id="UP000012960">
    <property type="component" value="Unplaced"/>
</dbReference>
<evidence type="ECO:0000256" key="3">
    <source>
        <dbReference type="ARBA" id="ARBA00023274"/>
    </source>
</evidence>
<organism evidence="6 7">
    <name type="scientific">Musa acuminata subsp. malaccensis</name>
    <name type="common">Wild banana</name>
    <name type="synonym">Musa malaccensis</name>
    <dbReference type="NCBI Taxonomy" id="214687"/>
    <lineage>
        <taxon>Eukaryota</taxon>
        <taxon>Viridiplantae</taxon>
        <taxon>Streptophyta</taxon>
        <taxon>Embryophyta</taxon>
        <taxon>Tracheophyta</taxon>
        <taxon>Spermatophyta</taxon>
        <taxon>Magnoliopsida</taxon>
        <taxon>Liliopsida</taxon>
        <taxon>Zingiberales</taxon>
        <taxon>Musaceae</taxon>
        <taxon>Musa</taxon>
    </lineage>
</organism>
<evidence type="ECO:0000313" key="5">
    <source>
        <dbReference type="EMBL" id="CAG1833987.1"/>
    </source>
</evidence>
<evidence type="ECO:0000313" key="6">
    <source>
        <dbReference type="EnsemblPlants" id="Ma09_p02410.1"/>
    </source>
</evidence>
<dbReference type="PANTHER" id="PTHR23410">
    <property type="entry name" value="RIBOSOMAL PROTEIN L5-RELATED"/>
    <property type="match status" value="1"/>
</dbReference>
<keyword evidence="4" id="KW-0812">Transmembrane</keyword>
<proteinExistence type="inferred from homology"/>
<dbReference type="GO" id="GO:0003735">
    <property type="term" value="F:structural constituent of ribosome"/>
    <property type="evidence" value="ECO:0007669"/>
    <property type="project" value="InterPro"/>
</dbReference>
<dbReference type="GO" id="GO:0005840">
    <property type="term" value="C:ribosome"/>
    <property type="evidence" value="ECO:0007669"/>
    <property type="project" value="UniProtKB-KW"/>
</dbReference>
<protein>
    <submittedName>
        <fullName evidence="5">(wild Malaysian banana) hypothetical protein</fullName>
    </submittedName>
</protein>
<keyword evidence="4" id="KW-1133">Transmembrane helix</keyword>
<reference evidence="6" key="2">
    <citation type="submission" date="2021-05" db="UniProtKB">
        <authorList>
            <consortium name="EnsemblPlants"/>
        </authorList>
    </citation>
    <scope>IDENTIFICATION</scope>
    <source>
        <strain evidence="6">subsp. malaccensis</strain>
    </source>
</reference>
<dbReference type="GO" id="GO:0006412">
    <property type="term" value="P:translation"/>
    <property type="evidence" value="ECO:0007669"/>
    <property type="project" value="InterPro"/>
</dbReference>
<evidence type="ECO:0000256" key="4">
    <source>
        <dbReference type="SAM" id="Phobius"/>
    </source>
</evidence>
<dbReference type="InParanoid" id="A0A804KF36"/>
<evidence type="ECO:0000256" key="1">
    <source>
        <dbReference type="ARBA" id="ARBA00007116"/>
    </source>
</evidence>
<keyword evidence="4" id="KW-0472">Membrane</keyword>
<dbReference type="GO" id="GO:1990904">
    <property type="term" value="C:ribonucleoprotein complex"/>
    <property type="evidence" value="ECO:0007669"/>
    <property type="project" value="UniProtKB-KW"/>
</dbReference>